<dbReference type="RefSeq" id="WP_173662343.1">
    <property type="nucleotide sequence ID" value="NZ_JAOUSE010000035.1"/>
</dbReference>
<dbReference type="InterPro" id="IPR043519">
    <property type="entry name" value="NT_sf"/>
</dbReference>
<sequence>MGLIMWDSPIVLKDYDPIWTIYYKKEKEQFLELLGDNIFGIEHIGSTAIPGLMAFPVIDILVGIDSFSVLYEISKPIKQLNYDIIPRPDLRSRRFYEKKMVNQVGYHLHLCKYKSDEWYNLIFFRDYLKKYPNVANRYAQYKFMLSRKYKNNTVRYHLYKRTIVNEIIDLAREEFKNEILM</sequence>
<reference evidence="1 2" key="1">
    <citation type="submission" date="2022-10" db="EMBL/GenBank/DDBJ databases">
        <title>Description of Fervidibacillus gen. nov. in the family Fervidibacillaceae fam. nov. with two species, Fervidibacillus albus sp. nov., and Fervidibacillus halotolerans sp. nov., isolated from tidal flat sediments.</title>
        <authorList>
            <person name="Kwon K.K."/>
            <person name="Yang S.-H."/>
        </authorList>
    </citation>
    <scope>NUCLEOTIDE SEQUENCE [LARGE SCALE GENOMIC DNA]</scope>
    <source>
        <strain evidence="1 2">DSM 23332</strain>
    </source>
</reference>
<gene>
    <name evidence="1" type="ORF">OEV82_11135</name>
</gene>
<dbReference type="Gene3D" id="3.30.460.10">
    <property type="entry name" value="Beta Polymerase, domain 2"/>
    <property type="match status" value="1"/>
</dbReference>
<dbReference type="PANTHER" id="PTHR34822">
    <property type="entry name" value="GRPB DOMAIN PROTEIN (AFU_ORTHOLOGUE AFUA_1G01530)"/>
    <property type="match status" value="1"/>
</dbReference>
<name>A0ABT2WH26_9BACI</name>
<dbReference type="PANTHER" id="PTHR34822:SF1">
    <property type="entry name" value="GRPB FAMILY PROTEIN"/>
    <property type="match status" value="1"/>
</dbReference>
<evidence type="ECO:0000313" key="1">
    <source>
        <dbReference type="EMBL" id="MCU9594993.1"/>
    </source>
</evidence>
<dbReference type="EMBL" id="JAOUSE010000035">
    <property type="protein sequence ID" value="MCU9594993.1"/>
    <property type="molecule type" value="Genomic_DNA"/>
</dbReference>
<accession>A0ABT2WH26</accession>
<dbReference type="InterPro" id="IPR007344">
    <property type="entry name" value="GrpB/CoaE"/>
</dbReference>
<keyword evidence="2" id="KW-1185">Reference proteome</keyword>
<comment type="caution">
    <text evidence="1">The sequence shown here is derived from an EMBL/GenBank/DDBJ whole genome shotgun (WGS) entry which is preliminary data.</text>
</comment>
<organism evidence="1 2">
    <name type="scientific">Pallidibacillus thermolactis</name>
    <dbReference type="NCBI Taxonomy" id="251051"/>
    <lineage>
        <taxon>Bacteria</taxon>
        <taxon>Bacillati</taxon>
        <taxon>Bacillota</taxon>
        <taxon>Bacilli</taxon>
        <taxon>Bacillales</taxon>
        <taxon>Bacillaceae</taxon>
        <taxon>Pallidibacillus</taxon>
    </lineage>
</organism>
<evidence type="ECO:0000313" key="2">
    <source>
        <dbReference type="Proteomes" id="UP001208656"/>
    </source>
</evidence>
<dbReference type="Proteomes" id="UP001208656">
    <property type="component" value="Unassembled WGS sequence"/>
</dbReference>
<protein>
    <submittedName>
        <fullName evidence="1">GrpB family protein</fullName>
    </submittedName>
</protein>
<proteinExistence type="predicted"/>
<dbReference type="SUPFAM" id="SSF81301">
    <property type="entry name" value="Nucleotidyltransferase"/>
    <property type="match status" value="1"/>
</dbReference>
<dbReference type="Pfam" id="PF04229">
    <property type="entry name" value="GrpB"/>
    <property type="match status" value="1"/>
</dbReference>